<dbReference type="GO" id="GO:0004140">
    <property type="term" value="F:dephospho-CoA kinase activity"/>
    <property type="evidence" value="ECO:0007669"/>
    <property type="project" value="UniProtKB-EC"/>
</dbReference>
<dbReference type="HAMAP" id="MF_00376">
    <property type="entry name" value="Dephospho_CoA_kinase"/>
    <property type="match status" value="1"/>
</dbReference>
<evidence type="ECO:0000256" key="3">
    <source>
        <dbReference type="ARBA" id="ARBA00022840"/>
    </source>
</evidence>
<dbReference type="PANTHER" id="PTHR10695:SF46">
    <property type="entry name" value="BIFUNCTIONAL COENZYME A SYNTHASE-RELATED"/>
    <property type="match status" value="1"/>
</dbReference>
<feature type="binding site" evidence="5">
    <location>
        <begin position="10"/>
        <end position="15"/>
    </location>
    <ligand>
        <name>ATP</name>
        <dbReference type="ChEBI" id="CHEBI:30616"/>
    </ligand>
</feature>
<evidence type="ECO:0000256" key="5">
    <source>
        <dbReference type="HAMAP-Rule" id="MF_00376"/>
    </source>
</evidence>
<reference evidence="7 8" key="1">
    <citation type="submission" date="2020-05" db="EMBL/GenBank/DDBJ databases">
        <title>Distinct polysaccharide utilization as determinants for interspecies competition between intestinal Prevotella spp.</title>
        <authorList>
            <person name="Galvez E.J.C."/>
            <person name="Iljazovic A."/>
            <person name="Strowig T."/>
        </authorList>
    </citation>
    <scope>NUCLEOTIDE SEQUENCE [LARGE SCALE GENOMIC DNA]</scope>
    <source>
        <strain evidence="7 8">PCHR</strain>
    </source>
</reference>
<comment type="subcellular location">
    <subcellularLocation>
        <location evidence="5">Cytoplasm</location>
    </subcellularLocation>
</comment>
<dbReference type="CDD" id="cd02022">
    <property type="entry name" value="DPCK"/>
    <property type="match status" value="1"/>
</dbReference>
<comment type="caution">
    <text evidence="7">The sequence shown here is derived from an EMBL/GenBank/DDBJ whole genome shotgun (WGS) entry which is preliminary data.</text>
</comment>
<evidence type="ECO:0000256" key="1">
    <source>
        <dbReference type="ARBA" id="ARBA00009018"/>
    </source>
</evidence>
<dbReference type="PROSITE" id="PS51219">
    <property type="entry name" value="DPCK"/>
    <property type="match status" value="1"/>
</dbReference>
<keyword evidence="8" id="KW-1185">Reference proteome</keyword>
<dbReference type="Proteomes" id="UP000820977">
    <property type="component" value="Unassembled WGS sequence"/>
</dbReference>
<dbReference type="Pfam" id="PF01121">
    <property type="entry name" value="CoaE"/>
    <property type="match status" value="1"/>
</dbReference>
<keyword evidence="4 5" id="KW-0173">Coenzyme A biosynthesis</keyword>
<dbReference type="EMBL" id="JABKKJ010000004">
    <property type="protein sequence ID" value="NPE24692.1"/>
    <property type="molecule type" value="Genomic_DNA"/>
</dbReference>
<dbReference type="SUPFAM" id="SSF52540">
    <property type="entry name" value="P-loop containing nucleoside triphosphate hydrolases"/>
    <property type="match status" value="1"/>
</dbReference>
<comment type="function">
    <text evidence="5">Catalyzes the phosphorylation of the 3'-hydroxyl group of dephosphocoenzyme A to form coenzyme A.</text>
</comment>
<accession>A0ABX2B0X7</accession>
<dbReference type="EC" id="2.7.1.24" evidence="5 6"/>
<evidence type="ECO:0000256" key="6">
    <source>
        <dbReference type="NCBIfam" id="TIGR00152"/>
    </source>
</evidence>
<proteinExistence type="inferred from homology"/>
<comment type="similarity">
    <text evidence="1 5">Belongs to the CoaE family.</text>
</comment>
<dbReference type="Gene3D" id="3.40.50.300">
    <property type="entry name" value="P-loop containing nucleotide triphosphate hydrolases"/>
    <property type="match status" value="1"/>
</dbReference>
<evidence type="ECO:0000256" key="2">
    <source>
        <dbReference type="ARBA" id="ARBA00022741"/>
    </source>
</evidence>
<keyword evidence="3 5" id="KW-0067">ATP-binding</keyword>
<dbReference type="RefSeq" id="WP_172344187.1">
    <property type="nucleotide sequence ID" value="NZ_CASYYZ010000079.1"/>
</dbReference>
<evidence type="ECO:0000313" key="8">
    <source>
        <dbReference type="Proteomes" id="UP000820977"/>
    </source>
</evidence>
<comment type="catalytic activity">
    <reaction evidence="5">
        <text>3'-dephospho-CoA + ATP = ADP + CoA + H(+)</text>
        <dbReference type="Rhea" id="RHEA:18245"/>
        <dbReference type="ChEBI" id="CHEBI:15378"/>
        <dbReference type="ChEBI" id="CHEBI:30616"/>
        <dbReference type="ChEBI" id="CHEBI:57287"/>
        <dbReference type="ChEBI" id="CHEBI:57328"/>
        <dbReference type="ChEBI" id="CHEBI:456216"/>
        <dbReference type="EC" id="2.7.1.24"/>
    </reaction>
</comment>
<evidence type="ECO:0000313" key="7">
    <source>
        <dbReference type="EMBL" id="NPE24692.1"/>
    </source>
</evidence>
<organism evidence="7 8">
    <name type="scientific">Xylanibacter caecicola</name>
    <dbReference type="NCBI Taxonomy" id="2736294"/>
    <lineage>
        <taxon>Bacteria</taxon>
        <taxon>Pseudomonadati</taxon>
        <taxon>Bacteroidota</taxon>
        <taxon>Bacteroidia</taxon>
        <taxon>Bacteroidales</taxon>
        <taxon>Prevotellaceae</taxon>
        <taxon>Xylanibacter</taxon>
    </lineage>
</organism>
<keyword evidence="5 7" id="KW-0418">Kinase</keyword>
<keyword evidence="2 5" id="KW-0547">Nucleotide-binding</keyword>
<sequence>MKVAVTGGIGCGKSYVCGFLRRRGMDVYDCDSAAKRLMRTSLSMQDSIRKLIGAAAYTDDGILDKAVVSRFLLASPDNAARLNAIVHPAVAADFEASGMQWMECAILFTSSFDRLVDRVVCVTAPLELRLNRIMERDGISRDRALEWIECQMPQEEVLRRSDFEIVNDGTADVDMQIARLLESLF</sequence>
<keyword evidence="5" id="KW-0963">Cytoplasm</keyword>
<name>A0ABX2B0X7_9BACT</name>
<keyword evidence="5 7" id="KW-0808">Transferase</keyword>
<dbReference type="InterPro" id="IPR001977">
    <property type="entry name" value="Depp_CoAkinase"/>
</dbReference>
<comment type="pathway">
    <text evidence="5">Cofactor biosynthesis; coenzyme A biosynthesis; CoA from (R)-pantothenate: step 5/5.</text>
</comment>
<gene>
    <name evidence="5 7" type="primary">coaE</name>
    <name evidence="7" type="ORF">HPS54_04025</name>
</gene>
<protein>
    <recommendedName>
        <fullName evidence="5 6">Dephospho-CoA kinase</fullName>
        <ecNumber evidence="5 6">2.7.1.24</ecNumber>
    </recommendedName>
    <alternativeName>
        <fullName evidence="5">Dephosphocoenzyme A kinase</fullName>
    </alternativeName>
</protein>
<dbReference type="InterPro" id="IPR027417">
    <property type="entry name" value="P-loop_NTPase"/>
</dbReference>
<evidence type="ECO:0000256" key="4">
    <source>
        <dbReference type="ARBA" id="ARBA00022993"/>
    </source>
</evidence>
<dbReference type="NCBIfam" id="TIGR00152">
    <property type="entry name" value="dephospho-CoA kinase"/>
    <property type="match status" value="1"/>
</dbReference>
<dbReference type="PANTHER" id="PTHR10695">
    <property type="entry name" value="DEPHOSPHO-COA KINASE-RELATED"/>
    <property type="match status" value="1"/>
</dbReference>